<name>A0A8H5FHB3_9AGAR</name>
<sequence>MAPPLEVLKKALSALKKKHRTRAEKLRQKLAKKEKRSEEDEAWLDGEANLVDEERVIDKLGNASDYEREIGRLDEEDVAWP</sequence>
<keyword evidence="3" id="KW-1185">Reference proteome</keyword>
<dbReference type="AlphaFoldDB" id="A0A8H5FHB3"/>
<proteinExistence type="predicted"/>
<dbReference type="EMBL" id="JAACJN010000626">
    <property type="protein sequence ID" value="KAF5336776.1"/>
    <property type="molecule type" value="Genomic_DNA"/>
</dbReference>
<dbReference type="Proteomes" id="UP000518752">
    <property type="component" value="Unassembled WGS sequence"/>
</dbReference>
<evidence type="ECO:0000313" key="2">
    <source>
        <dbReference type="EMBL" id="KAF5336776.1"/>
    </source>
</evidence>
<reference evidence="2 3" key="1">
    <citation type="journal article" date="2020" name="ISME J.">
        <title>Uncovering the hidden diversity of litter-decomposition mechanisms in mushroom-forming fungi.</title>
        <authorList>
            <person name="Floudas D."/>
            <person name="Bentzer J."/>
            <person name="Ahren D."/>
            <person name="Johansson T."/>
            <person name="Persson P."/>
            <person name="Tunlid A."/>
        </authorList>
    </citation>
    <scope>NUCLEOTIDE SEQUENCE [LARGE SCALE GENOMIC DNA]</scope>
    <source>
        <strain evidence="2 3">CBS 406.79</strain>
    </source>
</reference>
<gene>
    <name evidence="2" type="ORF">D9757_015540</name>
</gene>
<dbReference type="OrthoDB" id="2507562at2759"/>
<evidence type="ECO:0000313" key="3">
    <source>
        <dbReference type="Proteomes" id="UP000518752"/>
    </source>
</evidence>
<feature type="coiled-coil region" evidence="1">
    <location>
        <begin position="9"/>
        <end position="36"/>
    </location>
</feature>
<accession>A0A8H5FHB3</accession>
<protein>
    <submittedName>
        <fullName evidence="2">Uncharacterized protein</fullName>
    </submittedName>
</protein>
<keyword evidence="1" id="KW-0175">Coiled coil</keyword>
<evidence type="ECO:0000256" key="1">
    <source>
        <dbReference type="SAM" id="Coils"/>
    </source>
</evidence>
<organism evidence="2 3">
    <name type="scientific">Collybiopsis confluens</name>
    <dbReference type="NCBI Taxonomy" id="2823264"/>
    <lineage>
        <taxon>Eukaryota</taxon>
        <taxon>Fungi</taxon>
        <taxon>Dikarya</taxon>
        <taxon>Basidiomycota</taxon>
        <taxon>Agaricomycotina</taxon>
        <taxon>Agaricomycetes</taxon>
        <taxon>Agaricomycetidae</taxon>
        <taxon>Agaricales</taxon>
        <taxon>Marasmiineae</taxon>
        <taxon>Omphalotaceae</taxon>
        <taxon>Collybiopsis</taxon>
    </lineage>
</organism>
<comment type="caution">
    <text evidence="2">The sequence shown here is derived from an EMBL/GenBank/DDBJ whole genome shotgun (WGS) entry which is preliminary data.</text>
</comment>